<evidence type="ECO:0000313" key="3">
    <source>
        <dbReference type="EMBL" id="EGR45599.1"/>
    </source>
</evidence>
<organism evidence="4">
    <name type="scientific">Hypocrea jecorina (strain QM6a)</name>
    <name type="common">Trichoderma reesei</name>
    <dbReference type="NCBI Taxonomy" id="431241"/>
    <lineage>
        <taxon>Eukaryota</taxon>
        <taxon>Fungi</taxon>
        <taxon>Dikarya</taxon>
        <taxon>Ascomycota</taxon>
        <taxon>Pezizomycotina</taxon>
        <taxon>Sordariomycetes</taxon>
        <taxon>Hypocreomycetidae</taxon>
        <taxon>Hypocreales</taxon>
        <taxon>Hypocreaceae</taxon>
        <taxon>Trichoderma</taxon>
    </lineage>
</organism>
<reference evidence="3 4" key="1">
    <citation type="journal article" date="2008" name="Nat. Biotechnol.">
        <title>Genome sequencing and analysis of the biomass-degrading fungus Trichoderma reesei (syn. Hypocrea jecorina).</title>
        <authorList>
            <person name="Martinez D."/>
            <person name="Berka R.M."/>
            <person name="Henrissat B."/>
            <person name="Saloheimo M."/>
            <person name="Arvas M."/>
            <person name="Baker S.E."/>
            <person name="Chapman J."/>
            <person name="Chertkov O."/>
            <person name="Coutinho P.M."/>
            <person name="Cullen D."/>
            <person name="Danchin E.G."/>
            <person name="Grigoriev I.V."/>
            <person name="Harris P."/>
            <person name="Jackson M."/>
            <person name="Kubicek C.P."/>
            <person name="Han C.S."/>
            <person name="Ho I."/>
            <person name="Larrondo L.F."/>
            <person name="de Leon A.L."/>
            <person name="Magnuson J.K."/>
            <person name="Merino S."/>
            <person name="Misra M."/>
            <person name="Nelson B."/>
            <person name="Putnam N."/>
            <person name="Robbertse B."/>
            <person name="Salamov A.A."/>
            <person name="Schmoll M."/>
            <person name="Terry A."/>
            <person name="Thayer N."/>
            <person name="Westerholm-Parvinen A."/>
            <person name="Schoch C.L."/>
            <person name="Yao J."/>
            <person name="Barabote R."/>
            <person name="Nelson M.A."/>
            <person name="Detter C."/>
            <person name="Bruce D."/>
            <person name="Kuske C.R."/>
            <person name="Xie G."/>
            <person name="Richardson P."/>
            <person name="Rokhsar D.S."/>
            <person name="Lucas S.M."/>
            <person name="Rubin E.M."/>
            <person name="Dunn-Coleman N."/>
            <person name="Ward M."/>
            <person name="Brettin T.S."/>
        </authorList>
    </citation>
    <scope>NUCLEOTIDE SEQUENCE [LARGE SCALE GENOMIC DNA]</scope>
    <source>
        <strain evidence="3 4">QM6a</strain>
    </source>
</reference>
<feature type="compositionally biased region" description="Low complexity" evidence="2">
    <location>
        <begin position="290"/>
        <end position="302"/>
    </location>
</feature>
<keyword evidence="4" id="KW-1185">Reference proteome</keyword>
<gene>
    <name evidence="3" type="ORF">TRIREDRAFT_68106</name>
</gene>
<dbReference type="Gene3D" id="1.25.40.10">
    <property type="entry name" value="Tetratricopeptide repeat domain"/>
    <property type="match status" value="1"/>
</dbReference>
<dbReference type="GeneID" id="18487673"/>
<feature type="non-terminal residue" evidence="3">
    <location>
        <position position="1"/>
    </location>
</feature>
<dbReference type="VEuPathDB" id="FungiDB:TRIREDRAFT_68106"/>
<feature type="region of interest" description="Disordered" evidence="2">
    <location>
        <begin position="1198"/>
        <end position="1220"/>
    </location>
</feature>
<dbReference type="EMBL" id="GL985078">
    <property type="protein sequence ID" value="EGR45599.1"/>
    <property type="molecule type" value="Genomic_DNA"/>
</dbReference>
<feature type="repeat" description="PPR" evidence="1">
    <location>
        <begin position="831"/>
        <end position="865"/>
    </location>
</feature>
<sequence>KMHGSRRAATLQPGDYDHEITLTDDEAAQSLRPTSSVSGGGELAPTNTSTQLLPDRGPETEQAQHQPPDDGETERRDHAPLHPSTSKGKDGGTTYQTTALETTSELGPSQSGVQPSIEIRAPSVDESQHTSNWDTRSRPKSREKRETAIDILYENERGGFMCGVALFSSAALGCLDPTPWTNAYHHPSPTDIYTAQVPDPSWEWVWPEWRVYQEDGTDEGGWEYSFAFQRPFSWHGPTWWNSFVRRRIWIRMRAKKRPEDLPSDPILLAGVDYFKLHPLSVVGPPLSGSVSGSQVPSKVPSKASLTQAPPAGHSRERPDTEDMDMLLQALRAARIDREKREAIENYMEHAIDLSELQHGMHEIMSLFVFQQSRRELLSYLMQKHDEIAKACEEDKSPELKRRKEALDAATKHAEEEVCRLAYWSDVKQMAESGELRDVVDSCEGLGSDPWQGLDKSAPEPPRNGKMPQPQEAAAATAAESSAESAAAEIGFPDASILPVKEAAAEAHANNARNRMFRQAFQEKSPERLRQAERKLASPYVPTVRDYPSAHAAKESRTHALRVARVQVAFDDIWRHFGHGIPDWSETFNLLKRMMTRRSEPSSMAAMRIVLPKSWALELGSKKIEFVDSTTGLLAKLRVSSDHQDPCAIILRGKSSVLANAAEELVAACKDVEVYKLGEVAAFGYEVQRLWPGIEGAAEGGALIPDDKQDNIWVHQEYQTYWVDVPYEEAPRPEQWTMENLDGYIRMLVCGRLRPHLALRYYAKPEKDGTFVDTDGIRVQLIMAALTDAGAKPYITPSILKMAMSFMAQKGGHRADADRLLTLAEEWGIPLDTEAYNIMLEGYVTKRDVAFFHKLLLKMQQRYFQPNARTWLLFLELVEKEMERRQIIVAMYDLGLFNDPATRRGIARIMATHDAYVAFRSGKRLDAFMAEQKSRYGDDWFTTDAMNSILTEFFRFHERDHRRFDDFRGLIEKQSEDGRKVGTDTINLVLEKCLVYKDWDTAIWALTKLHESGCEADHLTYQYVIRLAIRLHLPHALGVAVFYAALEYKLRDVTRVILRRLLLGHAKDAFWLEQRPFIMTKEMGRLLMENKAQGISRVVSRVEWAINTACEGYKPSKPLAKMLDLAQRTKDRPLQLRLDFPESFTYEGAHDAKQDMALRMERVEGDEKKPVNVFLTWTFDPRTMVRRWDEEKERKAREWLDRHANKSGHGHDVVQQQKGST</sequence>
<feature type="compositionally biased region" description="Basic and acidic residues" evidence="2">
    <location>
        <begin position="1198"/>
        <end position="1211"/>
    </location>
</feature>
<evidence type="ECO:0000313" key="4">
    <source>
        <dbReference type="Proteomes" id="UP000008984"/>
    </source>
</evidence>
<dbReference type="InterPro" id="IPR011990">
    <property type="entry name" value="TPR-like_helical_dom_sf"/>
</dbReference>
<feature type="compositionally biased region" description="Low complexity" evidence="2">
    <location>
        <begin position="471"/>
        <end position="485"/>
    </location>
</feature>
<dbReference type="HOGENOM" id="CLU_275103_0_0_1"/>
<name>G0RT94_HYPJQ</name>
<dbReference type="InterPro" id="IPR002885">
    <property type="entry name" value="PPR_rpt"/>
</dbReference>
<dbReference type="AlphaFoldDB" id="G0RT94"/>
<dbReference type="OrthoDB" id="185373at2759"/>
<dbReference type="KEGG" id="tre:TRIREDRAFT_68106"/>
<feature type="region of interest" description="Disordered" evidence="2">
    <location>
        <begin position="1"/>
        <end position="143"/>
    </location>
</feature>
<dbReference type="Proteomes" id="UP000008984">
    <property type="component" value="Unassembled WGS sequence"/>
</dbReference>
<accession>G0RT94</accession>
<dbReference type="eggNOG" id="ENOG502S2MG">
    <property type="taxonomic scope" value="Eukaryota"/>
</dbReference>
<dbReference type="STRING" id="431241.G0RT94"/>
<protein>
    <submittedName>
        <fullName evidence="3">Predicted protein</fullName>
    </submittedName>
</protein>
<feature type="compositionally biased region" description="Polar residues" evidence="2">
    <location>
        <begin position="93"/>
        <end position="114"/>
    </location>
</feature>
<evidence type="ECO:0000256" key="1">
    <source>
        <dbReference type="PROSITE-ProRule" id="PRU00708"/>
    </source>
</evidence>
<proteinExistence type="predicted"/>
<dbReference type="RefSeq" id="XP_006968522.1">
    <property type="nucleotide sequence ID" value="XM_006968460.1"/>
</dbReference>
<feature type="region of interest" description="Disordered" evidence="2">
    <location>
        <begin position="290"/>
        <end position="321"/>
    </location>
</feature>
<feature type="region of interest" description="Disordered" evidence="2">
    <location>
        <begin position="445"/>
        <end position="485"/>
    </location>
</feature>
<dbReference type="PROSITE" id="PS51375">
    <property type="entry name" value="PPR"/>
    <property type="match status" value="1"/>
</dbReference>
<evidence type="ECO:0000256" key="2">
    <source>
        <dbReference type="SAM" id="MobiDB-lite"/>
    </source>
</evidence>